<keyword evidence="1" id="KW-0732">Signal</keyword>
<evidence type="ECO:0000256" key="1">
    <source>
        <dbReference type="SAM" id="SignalP"/>
    </source>
</evidence>
<reference evidence="2" key="1">
    <citation type="submission" date="2019-11" db="UniProtKB">
        <authorList>
            <consortium name="WormBaseParasite"/>
        </authorList>
    </citation>
    <scope>IDENTIFICATION</scope>
</reference>
<organism evidence="2">
    <name type="scientific">Mesocestoides corti</name>
    <name type="common">Flatworm</name>
    <dbReference type="NCBI Taxonomy" id="53468"/>
    <lineage>
        <taxon>Eukaryota</taxon>
        <taxon>Metazoa</taxon>
        <taxon>Spiralia</taxon>
        <taxon>Lophotrochozoa</taxon>
        <taxon>Platyhelminthes</taxon>
        <taxon>Cestoda</taxon>
        <taxon>Eucestoda</taxon>
        <taxon>Cyclophyllidea</taxon>
        <taxon>Mesocestoididae</taxon>
        <taxon>Mesocestoides</taxon>
    </lineage>
</organism>
<feature type="signal peptide" evidence="1">
    <location>
        <begin position="1"/>
        <end position="16"/>
    </location>
</feature>
<evidence type="ECO:0000313" key="2">
    <source>
        <dbReference type="WBParaSite" id="MCU_011089-RA"/>
    </source>
</evidence>
<sequence length="147" mass="16726">MLRVVLILALTWFVVAEVPSDEERKQIVECHTKLREEVQPTAGNMQLMVRSCEDSTKQCLMLIGCNCRMPTSTDILFYCLNFCLFRAIHPPTLVEQHYERGSSCSKCPAGYECHRNQCVDPTWTISVSTLVLPMNILLSAVLLAHFF</sequence>
<protein>
    <submittedName>
        <fullName evidence="2">Uncharacterized protein</fullName>
    </submittedName>
</protein>
<accession>A0A5K3FTA8</accession>
<dbReference type="AlphaFoldDB" id="A0A5K3FTA8"/>
<proteinExistence type="predicted"/>
<dbReference type="WBParaSite" id="MCU_011089-RA">
    <property type="protein sequence ID" value="MCU_011089-RA"/>
    <property type="gene ID" value="MCU_011089"/>
</dbReference>
<feature type="chain" id="PRO_5024405111" evidence="1">
    <location>
        <begin position="17"/>
        <end position="147"/>
    </location>
</feature>
<name>A0A5K3FTA8_MESCO</name>